<dbReference type="Proteomes" id="UP000789901">
    <property type="component" value="Unassembled WGS sequence"/>
</dbReference>
<name>A0ABN7WJ35_GIGMA</name>
<accession>A0ABN7WJ35</accession>
<organism evidence="1 2">
    <name type="scientific">Gigaspora margarita</name>
    <dbReference type="NCBI Taxonomy" id="4874"/>
    <lineage>
        <taxon>Eukaryota</taxon>
        <taxon>Fungi</taxon>
        <taxon>Fungi incertae sedis</taxon>
        <taxon>Mucoromycota</taxon>
        <taxon>Glomeromycotina</taxon>
        <taxon>Glomeromycetes</taxon>
        <taxon>Diversisporales</taxon>
        <taxon>Gigasporaceae</taxon>
        <taxon>Gigaspora</taxon>
    </lineage>
</organism>
<evidence type="ECO:0000313" key="2">
    <source>
        <dbReference type="Proteomes" id="UP000789901"/>
    </source>
</evidence>
<gene>
    <name evidence="1" type="ORF">GMARGA_LOCUS31024</name>
</gene>
<feature type="non-terminal residue" evidence="1">
    <location>
        <position position="1"/>
    </location>
</feature>
<protein>
    <submittedName>
        <fullName evidence="1">27188_t:CDS:1</fullName>
    </submittedName>
</protein>
<reference evidence="1 2" key="1">
    <citation type="submission" date="2021-06" db="EMBL/GenBank/DDBJ databases">
        <authorList>
            <person name="Kallberg Y."/>
            <person name="Tangrot J."/>
            <person name="Rosling A."/>
        </authorList>
    </citation>
    <scope>NUCLEOTIDE SEQUENCE [LARGE SCALE GENOMIC DNA]</scope>
    <source>
        <strain evidence="1 2">120-4 pot B 10/14</strain>
    </source>
</reference>
<proteinExistence type="predicted"/>
<keyword evidence="2" id="KW-1185">Reference proteome</keyword>
<feature type="non-terminal residue" evidence="1">
    <location>
        <position position="162"/>
    </location>
</feature>
<sequence>YQYLTGYNLIPLFYILNNIECFPAGNYAQYESLQVGIEHAFDGLIKWMNLINQNQNTFGLLEALSDNNFYVQFNQFANSGGKELWKFPLIYEFIKYQIYSIMIHQQQPEGMFNHYDIKTHPNMDAELQQARIQISEKLQHIQKELRSSISGVEIESFTENAQ</sequence>
<evidence type="ECO:0000313" key="1">
    <source>
        <dbReference type="EMBL" id="CAG8832372.1"/>
    </source>
</evidence>
<comment type="caution">
    <text evidence="1">The sequence shown here is derived from an EMBL/GenBank/DDBJ whole genome shotgun (WGS) entry which is preliminary data.</text>
</comment>
<dbReference type="EMBL" id="CAJVQB010045232">
    <property type="protein sequence ID" value="CAG8832372.1"/>
    <property type="molecule type" value="Genomic_DNA"/>
</dbReference>